<gene>
    <name evidence="2" type="ORF">BST47_23630</name>
</gene>
<keyword evidence="1" id="KW-0732">Signal</keyword>
<dbReference type="AlphaFoldDB" id="A0A1X0JHI7"/>
<dbReference type="Proteomes" id="UP000192411">
    <property type="component" value="Unassembled WGS sequence"/>
</dbReference>
<organism evidence="2 3">
    <name type="scientific">Mycolicibacterium tusciae</name>
    <dbReference type="NCBI Taxonomy" id="75922"/>
    <lineage>
        <taxon>Bacteria</taxon>
        <taxon>Bacillati</taxon>
        <taxon>Actinomycetota</taxon>
        <taxon>Actinomycetes</taxon>
        <taxon>Mycobacteriales</taxon>
        <taxon>Mycobacteriaceae</taxon>
        <taxon>Mycolicibacterium</taxon>
    </lineage>
</organism>
<dbReference type="STRING" id="75922.BST47_23630"/>
<evidence type="ECO:0008006" key="4">
    <source>
        <dbReference type="Google" id="ProtNLM"/>
    </source>
</evidence>
<evidence type="ECO:0000313" key="3">
    <source>
        <dbReference type="Proteomes" id="UP000192411"/>
    </source>
</evidence>
<dbReference type="RefSeq" id="WP_165799843.1">
    <property type="nucleotide sequence ID" value="NZ_MVIM01000016.1"/>
</dbReference>
<feature type="chain" id="PRO_5039229763" description="Intersectin-EH binding protein Ibp1" evidence="1">
    <location>
        <begin position="30"/>
        <end position="92"/>
    </location>
</feature>
<protein>
    <recommendedName>
        <fullName evidence="4">Intersectin-EH binding protein Ibp1</fullName>
    </recommendedName>
</protein>
<proteinExistence type="predicted"/>
<sequence length="92" mass="9731">MNLLKRRPSRLIITGAAALGFLIAPAVLTAESAVESEAAPCYPGFVPGNPYIPSCNVGPRIPRVRGGPPDQAAVIACRDIPGCLSWYINHPH</sequence>
<keyword evidence="3" id="KW-1185">Reference proteome</keyword>
<accession>A0A1X0JHI7</accession>
<dbReference type="EMBL" id="MVIM01000016">
    <property type="protein sequence ID" value="ORB62338.1"/>
    <property type="molecule type" value="Genomic_DNA"/>
</dbReference>
<reference evidence="2 3" key="1">
    <citation type="submission" date="2017-02" db="EMBL/GenBank/DDBJ databases">
        <title>The new phylogeny of genus Mycobacterium.</title>
        <authorList>
            <person name="Tortoli E."/>
            <person name="Trovato A."/>
            <person name="Cirillo D.M."/>
        </authorList>
    </citation>
    <scope>NUCLEOTIDE SEQUENCE [LARGE SCALE GENOMIC DNA]</scope>
    <source>
        <strain evidence="2 3">DSM 44338</strain>
    </source>
</reference>
<evidence type="ECO:0000256" key="1">
    <source>
        <dbReference type="SAM" id="SignalP"/>
    </source>
</evidence>
<comment type="caution">
    <text evidence="2">The sequence shown here is derived from an EMBL/GenBank/DDBJ whole genome shotgun (WGS) entry which is preliminary data.</text>
</comment>
<feature type="signal peptide" evidence="1">
    <location>
        <begin position="1"/>
        <end position="29"/>
    </location>
</feature>
<evidence type="ECO:0000313" key="2">
    <source>
        <dbReference type="EMBL" id="ORB62338.1"/>
    </source>
</evidence>
<name>A0A1X0JHI7_9MYCO</name>